<dbReference type="PANTHER" id="PTHR31973">
    <property type="entry name" value="POLYPROTEIN, PUTATIVE-RELATED"/>
    <property type="match status" value="1"/>
</dbReference>
<proteinExistence type="predicted"/>
<evidence type="ECO:0000259" key="3">
    <source>
        <dbReference type="PROSITE" id="PS50966"/>
    </source>
</evidence>
<dbReference type="Proteomes" id="UP000078113">
    <property type="component" value="Unassembled WGS sequence"/>
</dbReference>
<feature type="domain" description="SWIM-type" evidence="3">
    <location>
        <begin position="454"/>
        <end position="492"/>
    </location>
</feature>
<dbReference type="PANTHER" id="PTHR31973:SF187">
    <property type="entry name" value="MUTATOR TRANSPOSASE MUDRA PROTEIN"/>
    <property type="match status" value="1"/>
</dbReference>
<accession>A0A8X7N5V8</accession>
<keyword evidence="1" id="KW-0479">Metal-binding</keyword>
<evidence type="ECO:0000313" key="5">
    <source>
        <dbReference type="Proteomes" id="UP000078113"/>
    </source>
</evidence>
<name>A0A8X7N5V8_9BASI</name>
<dbReference type="Pfam" id="PF10551">
    <property type="entry name" value="MULE"/>
    <property type="match status" value="1"/>
</dbReference>
<evidence type="ECO:0000256" key="2">
    <source>
        <dbReference type="SAM" id="MobiDB-lite"/>
    </source>
</evidence>
<dbReference type="EMBL" id="LWDG02000357">
    <property type="protein sequence ID" value="KAE8266271.1"/>
    <property type="molecule type" value="Genomic_DNA"/>
</dbReference>
<keyword evidence="1" id="KW-0863">Zinc-finger</keyword>
<organism evidence="4 5">
    <name type="scientific">Tilletia walkeri</name>
    <dbReference type="NCBI Taxonomy" id="117179"/>
    <lineage>
        <taxon>Eukaryota</taxon>
        <taxon>Fungi</taxon>
        <taxon>Dikarya</taxon>
        <taxon>Basidiomycota</taxon>
        <taxon>Ustilaginomycotina</taxon>
        <taxon>Exobasidiomycetes</taxon>
        <taxon>Tilletiales</taxon>
        <taxon>Tilletiaceae</taxon>
        <taxon>Tilletia</taxon>
    </lineage>
</organism>
<evidence type="ECO:0000313" key="4">
    <source>
        <dbReference type="EMBL" id="KAE8266271.1"/>
    </source>
</evidence>
<feature type="region of interest" description="Disordered" evidence="2">
    <location>
        <begin position="531"/>
        <end position="556"/>
    </location>
</feature>
<evidence type="ECO:0000256" key="1">
    <source>
        <dbReference type="PROSITE-ProRule" id="PRU00325"/>
    </source>
</evidence>
<dbReference type="AlphaFoldDB" id="A0A8X7N5V8"/>
<reference evidence="4" key="2">
    <citation type="journal article" date="2019" name="IMA Fungus">
        <title>Genome sequencing and comparison of five Tilletia species to identify candidate genes for the detection of regulated species infecting wheat.</title>
        <authorList>
            <person name="Nguyen H.D.T."/>
            <person name="Sultana T."/>
            <person name="Kesanakurti P."/>
            <person name="Hambleton S."/>
        </authorList>
    </citation>
    <scope>NUCLEOTIDE SEQUENCE</scope>
    <source>
        <strain evidence="4">DAOMC 236422</strain>
    </source>
</reference>
<dbReference type="GO" id="GO:0008270">
    <property type="term" value="F:zinc ion binding"/>
    <property type="evidence" value="ECO:0007669"/>
    <property type="project" value="UniProtKB-KW"/>
</dbReference>
<sequence>MASLKLEAVTADGVYNSLEEWKHAVRFYALQHNFNPTWECSKSTWAVAVCEHKKSSGCSFRVRAHVDKDDSGIVRVSTFEEGHACAGKPPSQRKAHADHSFLVLIIQSCMSIDYKTTDAQVASQLKQTYGITLKQNTINKARNAIIGSAKLAQLEQFQYIQAWLTRLREKDPGAVVDHVATNGAFERAFLCPGPARMAWAHCKPFVAVDGTFTKNKFNMVLLLAATMDADSNLIILAWALVPSETQDTWDWFLRKLLIALPTLALPSSTIISDRQKGLLAAVREVLPATTEGYCCWHLAENVKKHYGQEARRLFWPLVYAANKSKFDSCMQALRQSSPGAAEYLAETAIAHKFWASYAFPGRRFDHVTSNLSEIANSALRQHRELAPLQMLSGIYAHEMTKFFERAQAAAAWKQTLAPHPHELLLTAIELARRMNVAPASANTGLVTGSTGKTYEVTLATGPNKGLSSCTCGYPNLMLLPCGHLCCLALGLGQDATAYAWQYWQTVHWRATYQKPYVPVSCENLESNDIGAPAAANKRGRPTKKRMEAGRGKGKTKVSSFQLSVAPVATLTTRPSSAAPPTVRT</sequence>
<reference evidence="4" key="1">
    <citation type="submission" date="2016-04" db="EMBL/GenBank/DDBJ databases">
        <authorList>
            <person name="Nguyen H.D."/>
            <person name="Samba Siva P."/>
            <person name="Cullis J."/>
            <person name="Levesque C.A."/>
            <person name="Hambleton S."/>
        </authorList>
    </citation>
    <scope>NUCLEOTIDE SEQUENCE</scope>
    <source>
        <strain evidence="4">DAOMC 236422</strain>
    </source>
</reference>
<keyword evidence="5" id="KW-1185">Reference proteome</keyword>
<dbReference type="PROSITE" id="PS50966">
    <property type="entry name" value="ZF_SWIM"/>
    <property type="match status" value="1"/>
</dbReference>
<keyword evidence="1" id="KW-0862">Zinc</keyword>
<dbReference type="InterPro" id="IPR007527">
    <property type="entry name" value="Znf_SWIM"/>
</dbReference>
<dbReference type="InterPro" id="IPR018289">
    <property type="entry name" value="MULE_transposase_dom"/>
</dbReference>
<comment type="caution">
    <text evidence="4">The sequence shown here is derived from an EMBL/GenBank/DDBJ whole genome shotgun (WGS) entry which is preliminary data.</text>
</comment>
<gene>
    <name evidence="4" type="ORF">A4X09_0g6074</name>
</gene>
<protein>
    <recommendedName>
        <fullName evidence="3">SWIM-type domain-containing protein</fullName>
    </recommendedName>
</protein>